<dbReference type="Proteomes" id="UP000219338">
    <property type="component" value="Unassembled WGS sequence"/>
</dbReference>
<gene>
    <name evidence="1" type="ORF">ARMOST_17114</name>
</gene>
<name>A0A284RY40_ARMOS</name>
<dbReference type="AlphaFoldDB" id="A0A284RY40"/>
<reference evidence="2" key="1">
    <citation type="journal article" date="2017" name="Nat. Ecol. Evol.">
        <title>Genome expansion and lineage-specific genetic innovations in the forest pathogenic fungi Armillaria.</title>
        <authorList>
            <person name="Sipos G."/>
            <person name="Prasanna A.N."/>
            <person name="Walter M.C."/>
            <person name="O'Connor E."/>
            <person name="Balint B."/>
            <person name="Krizsan K."/>
            <person name="Kiss B."/>
            <person name="Hess J."/>
            <person name="Varga T."/>
            <person name="Slot J."/>
            <person name="Riley R."/>
            <person name="Boka B."/>
            <person name="Rigling D."/>
            <person name="Barry K."/>
            <person name="Lee J."/>
            <person name="Mihaltcheva S."/>
            <person name="LaButti K."/>
            <person name="Lipzen A."/>
            <person name="Waldron R."/>
            <person name="Moloney N.M."/>
            <person name="Sperisen C."/>
            <person name="Kredics L."/>
            <person name="Vagvoelgyi C."/>
            <person name="Patrignani A."/>
            <person name="Fitzpatrick D."/>
            <person name="Nagy I."/>
            <person name="Doyle S."/>
            <person name="Anderson J.B."/>
            <person name="Grigoriev I.V."/>
            <person name="Gueldener U."/>
            <person name="Muensterkoetter M."/>
            <person name="Nagy L.G."/>
        </authorList>
    </citation>
    <scope>NUCLEOTIDE SEQUENCE [LARGE SCALE GENOMIC DNA]</scope>
    <source>
        <strain evidence="2">C18/9</strain>
    </source>
</reference>
<evidence type="ECO:0000313" key="2">
    <source>
        <dbReference type="Proteomes" id="UP000219338"/>
    </source>
</evidence>
<keyword evidence="2" id="KW-1185">Reference proteome</keyword>
<evidence type="ECO:0000313" key="1">
    <source>
        <dbReference type="EMBL" id="SJL13667.1"/>
    </source>
</evidence>
<dbReference type="EMBL" id="FUEG01000020">
    <property type="protein sequence ID" value="SJL13667.1"/>
    <property type="molecule type" value="Genomic_DNA"/>
</dbReference>
<protein>
    <submittedName>
        <fullName evidence="1">Uncharacterized protein</fullName>
    </submittedName>
</protein>
<proteinExistence type="predicted"/>
<organism evidence="1 2">
    <name type="scientific">Armillaria ostoyae</name>
    <name type="common">Armillaria root rot fungus</name>
    <dbReference type="NCBI Taxonomy" id="47428"/>
    <lineage>
        <taxon>Eukaryota</taxon>
        <taxon>Fungi</taxon>
        <taxon>Dikarya</taxon>
        <taxon>Basidiomycota</taxon>
        <taxon>Agaricomycotina</taxon>
        <taxon>Agaricomycetes</taxon>
        <taxon>Agaricomycetidae</taxon>
        <taxon>Agaricales</taxon>
        <taxon>Marasmiineae</taxon>
        <taxon>Physalacriaceae</taxon>
        <taxon>Armillaria</taxon>
    </lineage>
</organism>
<sequence length="85" mass="9347">MYIQGSILWSYQSTKPFNLIPSGPVLPGKSDQYEAQYGRQIDLIPGLYSAGRCLLHRCVLWVSLYTAANNSVGSQRIAVTCLGIP</sequence>
<accession>A0A284RY40</accession>